<comment type="caution">
    <text evidence="1">The sequence shown here is derived from an EMBL/GenBank/DDBJ whole genome shotgun (WGS) entry which is preliminary data.</text>
</comment>
<protein>
    <submittedName>
        <fullName evidence="1">Uncharacterized protein</fullName>
    </submittedName>
</protein>
<dbReference type="AlphaFoldDB" id="H1HNC0"/>
<feature type="non-terminal residue" evidence="1">
    <location>
        <position position="1"/>
    </location>
</feature>
<reference evidence="1 2" key="1">
    <citation type="submission" date="2011-12" db="EMBL/GenBank/DDBJ databases">
        <title>The Genome Sequence of Prevotella maculosa OT 289.</title>
        <authorList>
            <consortium name="The Broad Institute Genome Sequencing Platform"/>
            <person name="Earl A."/>
            <person name="Ward D."/>
            <person name="Feldgarden M."/>
            <person name="Gevers D."/>
            <person name="Izard J."/>
            <person name="Blanton J.M."/>
            <person name="Mathney J."/>
            <person name="Tanner A.C."/>
            <person name="Dewhirst F.E."/>
            <person name="Young S.K."/>
            <person name="Zeng Q."/>
            <person name="Gargeya S."/>
            <person name="Fitzgerald M."/>
            <person name="Haas B."/>
            <person name="Abouelleil A."/>
            <person name="Alvarado L."/>
            <person name="Arachchi H.M."/>
            <person name="Berlin A."/>
            <person name="Chapman S.B."/>
            <person name="Gearin G."/>
            <person name="Goldberg J."/>
            <person name="Griggs A."/>
            <person name="Gujja S."/>
            <person name="Hansen M."/>
            <person name="Heiman D."/>
            <person name="Howarth C."/>
            <person name="Larimer J."/>
            <person name="Lui A."/>
            <person name="MacDonald P.J.P."/>
            <person name="McCowen C."/>
            <person name="Montmayeur A."/>
            <person name="Murphy C."/>
            <person name="Neiman D."/>
            <person name="Pearson M."/>
            <person name="Priest M."/>
            <person name="Roberts A."/>
            <person name="Saif S."/>
            <person name="Shea T."/>
            <person name="Sisk P."/>
            <person name="Stolte C."/>
            <person name="Sykes S."/>
            <person name="Wortman J."/>
            <person name="Nusbaum C."/>
            <person name="Birren B."/>
        </authorList>
    </citation>
    <scope>NUCLEOTIDE SEQUENCE [LARGE SCALE GENOMIC DNA]</scope>
    <source>
        <strain evidence="1 2">OT 289</strain>
    </source>
</reference>
<dbReference type="Proteomes" id="UP000003167">
    <property type="component" value="Unassembled WGS sequence"/>
</dbReference>
<proteinExistence type="predicted"/>
<dbReference type="HOGENOM" id="CLU_3262453_0_0_10"/>
<gene>
    <name evidence="1" type="ORF">HMPREF9944_01664</name>
</gene>
<name>H1HNC0_9BACT</name>
<dbReference type="EMBL" id="AGEK01000028">
    <property type="protein sequence ID" value="EHO69807.1"/>
    <property type="molecule type" value="Genomic_DNA"/>
</dbReference>
<evidence type="ECO:0000313" key="2">
    <source>
        <dbReference type="Proteomes" id="UP000003167"/>
    </source>
</evidence>
<accession>H1HNC0</accession>
<sequence>QGGLKGYIQECLSGRTGRASLHAFARLVLSTILHINEAMIGM</sequence>
<organism evidence="1 2">
    <name type="scientific">Segatella maculosa OT 289</name>
    <dbReference type="NCBI Taxonomy" id="999422"/>
    <lineage>
        <taxon>Bacteria</taxon>
        <taxon>Pseudomonadati</taxon>
        <taxon>Bacteroidota</taxon>
        <taxon>Bacteroidia</taxon>
        <taxon>Bacteroidales</taxon>
        <taxon>Prevotellaceae</taxon>
        <taxon>Segatella</taxon>
    </lineage>
</organism>
<keyword evidence="2" id="KW-1185">Reference proteome</keyword>
<evidence type="ECO:0000313" key="1">
    <source>
        <dbReference type="EMBL" id="EHO69807.1"/>
    </source>
</evidence>